<evidence type="ECO:0000313" key="2">
    <source>
        <dbReference type="Proteomes" id="UP001372834"/>
    </source>
</evidence>
<gene>
    <name evidence="1" type="ORF">RUM43_000350</name>
</gene>
<comment type="caution">
    <text evidence="1">The sequence shown here is derived from an EMBL/GenBank/DDBJ whole genome shotgun (WGS) entry which is preliminary data.</text>
</comment>
<sequence length="69" mass="7760">MSKTSKTFENVQPLEFSAFCGRMLGKKIPSKGTWGYPAEQLSRCEYFPRYTRTLKADEDGDLVAGLSGY</sequence>
<dbReference type="AlphaFoldDB" id="A0AAN8SCE4"/>
<dbReference type="Proteomes" id="UP001372834">
    <property type="component" value="Unassembled WGS sequence"/>
</dbReference>
<proteinExistence type="predicted"/>
<organism evidence="1 2">
    <name type="scientific">Polyplax serrata</name>
    <name type="common">Common mouse louse</name>
    <dbReference type="NCBI Taxonomy" id="468196"/>
    <lineage>
        <taxon>Eukaryota</taxon>
        <taxon>Metazoa</taxon>
        <taxon>Ecdysozoa</taxon>
        <taxon>Arthropoda</taxon>
        <taxon>Hexapoda</taxon>
        <taxon>Insecta</taxon>
        <taxon>Pterygota</taxon>
        <taxon>Neoptera</taxon>
        <taxon>Paraneoptera</taxon>
        <taxon>Psocodea</taxon>
        <taxon>Troctomorpha</taxon>
        <taxon>Phthiraptera</taxon>
        <taxon>Anoplura</taxon>
        <taxon>Polyplacidae</taxon>
        <taxon>Polyplax</taxon>
    </lineage>
</organism>
<evidence type="ECO:0000313" key="1">
    <source>
        <dbReference type="EMBL" id="KAK6644085.1"/>
    </source>
</evidence>
<dbReference type="EMBL" id="JAWJWE010000001">
    <property type="protein sequence ID" value="KAK6644085.1"/>
    <property type="molecule type" value="Genomic_DNA"/>
</dbReference>
<accession>A0AAN8SCE4</accession>
<name>A0AAN8SCE4_POLSC</name>
<reference evidence="1 2" key="1">
    <citation type="submission" date="2023-10" db="EMBL/GenBank/DDBJ databases">
        <title>Genomes of two closely related lineages of the louse Polyplax serrata with different host specificities.</title>
        <authorList>
            <person name="Martinu J."/>
            <person name="Tarabai H."/>
            <person name="Stefka J."/>
            <person name="Hypsa V."/>
        </authorList>
    </citation>
    <scope>NUCLEOTIDE SEQUENCE [LARGE SCALE GENOMIC DNA]</scope>
    <source>
        <strain evidence="1">HR10_N</strain>
    </source>
</reference>
<protein>
    <submittedName>
        <fullName evidence="1">Uncharacterized protein</fullName>
    </submittedName>
</protein>